<organism evidence="2 3">
    <name type="scientific">Lasiosphaeris hirsuta</name>
    <dbReference type="NCBI Taxonomy" id="260670"/>
    <lineage>
        <taxon>Eukaryota</taxon>
        <taxon>Fungi</taxon>
        <taxon>Dikarya</taxon>
        <taxon>Ascomycota</taxon>
        <taxon>Pezizomycotina</taxon>
        <taxon>Sordariomycetes</taxon>
        <taxon>Sordariomycetidae</taxon>
        <taxon>Sordariales</taxon>
        <taxon>Lasiosphaeriaceae</taxon>
        <taxon>Lasiosphaeris</taxon>
    </lineage>
</organism>
<dbReference type="Proteomes" id="UP001172102">
    <property type="component" value="Unassembled WGS sequence"/>
</dbReference>
<evidence type="ECO:0000313" key="3">
    <source>
        <dbReference type="Proteomes" id="UP001172102"/>
    </source>
</evidence>
<feature type="transmembrane region" description="Helical" evidence="1">
    <location>
        <begin position="92"/>
        <end position="116"/>
    </location>
</feature>
<feature type="transmembrane region" description="Helical" evidence="1">
    <location>
        <begin position="128"/>
        <end position="153"/>
    </location>
</feature>
<sequence length="259" mass="28384">MRRDSLRQPTRPPPIFNPAVETWLDGLPFSATRPSAQELRQWRLKRRESSGKGFFIASIILRAVSLIFSLTATFLALSIVVPAVFPVVVVRLVPALVACPITATWNAAEFIIVCFLRGKGLPTKAHAWADALLFLGVAASTGFILVDVIIGANNSGHSESARREIACACLLIIIMLIHSFFLFFFLYNYFDNRWKESAPLVVSPAGLIATAHSVSIGETEPQTSAELSTLQQLVRVQRPSQKVAMQASSCPSHREIVIG</sequence>
<keyword evidence="1" id="KW-0472">Membrane</keyword>
<dbReference type="EMBL" id="JAUKUA010000003">
    <property type="protein sequence ID" value="KAK0720281.1"/>
    <property type="molecule type" value="Genomic_DNA"/>
</dbReference>
<feature type="transmembrane region" description="Helical" evidence="1">
    <location>
        <begin position="165"/>
        <end position="187"/>
    </location>
</feature>
<protein>
    <submittedName>
        <fullName evidence="2">Uncharacterized protein</fullName>
    </submittedName>
</protein>
<name>A0AA40AQR5_9PEZI</name>
<proteinExistence type="predicted"/>
<keyword evidence="1" id="KW-1133">Transmembrane helix</keyword>
<accession>A0AA40AQR5</accession>
<reference evidence="2" key="1">
    <citation type="submission" date="2023-06" db="EMBL/GenBank/DDBJ databases">
        <title>Genome-scale phylogeny and comparative genomics of the fungal order Sordariales.</title>
        <authorList>
            <consortium name="Lawrence Berkeley National Laboratory"/>
            <person name="Hensen N."/>
            <person name="Bonometti L."/>
            <person name="Westerberg I."/>
            <person name="Brannstrom I.O."/>
            <person name="Guillou S."/>
            <person name="Cros-Aarteil S."/>
            <person name="Calhoun S."/>
            <person name="Haridas S."/>
            <person name="Kuo A."/>
            <person name="Mondo S."/>
            <person name="Pangilinan J."/>
            <person name="Riley R."/>
            <person name="Labutti K."/>
            <person name="Andreopoulos B."/>
            <person name="Lipzen A."/>
            <person name="Chen C."/>
            <person name="Yanf M."/>
            <person name="Daum C."/>
            <person name="Ng V."/>
            <person name="Clum A."/>
            <person name="Steindorff A."/>
            <person name="Ohm R."/>
            <person name="Martin F."/>
            <person name="Silar P."/>
            <person name="Natvig D."/>
            <person name="Lalanne C."/>
            <person name="Gautier V."/>
            <person name="Ament-Velasquez S.L."/>
            <person name="Kruys A."/>
            <person name="Hutchinson M.I."/>
            <person name="Powell A.J."/>
            <person name="Barry K."/>
            <person name="Miller A.N."/>
            <person name="Grigoriev I.V."/>
            <person name="Debuchy R."/>
            <person name="Gladieux P."/>
            <person name="Thoren M.H."/>
            <person name="Johannesson H."/>
        </authorList>
    </citation>
    <scope>NUCLEOTIDE SEQUENCE</scope>
    <source>
        <strain evidence="2">SMH4607-1</strain>
    </source>
</reference>
<comment type="caution">
    <text evidence="2">The sequence shown here is derived from an EMBL/GenBank/DDBJ whole genome shotgun (WGS) entry which is preliminary data.</text>
</comment>
<dbReference type="AlphaFoldDB" id="A0AA40AQR5"/>
<evidence type="ECO:0000313" key="2">
    <source>
        <dbReference type="EMBL" id="KAK0720281.1"/>
    </source>
</evidence>
<gene>
    <name evidence="2" type="ORF">B0H67DRAFT_486124</name>
</gene>
<feature type="transmembrane region" description="Helical" evidence="1">
    <location>
        <begin position="53"/>
        <end position="80"/>
    </location>
</feature>
<evidence type="ECO:0000256" key="1">
    <source>
        <dbReference type="SAM" id="Phobius"/>
    </source>
</evidence>
<keyword evidence="1" id="KW-0812">Transmembrane</keyword>
<keyword evidence="3" id="KW-1185">Reference proteome</keyword>